<dbReference type="Pfam" id="PF00583">
    <property type="entry name" value="Acetyltransf_1"/>
    <property type="match status" value="1"/>
</dbReference>
<comment type="caution">
    <text evidence="2">The sequence shown here is derived from an EMBL/GenBank/DDBJ whole genome shotgun (WGS) entry which is preliminary data.</text>
</comment>
<dbReference type="EMBL" id="BOPO01000147">
    <property type="protein sequence ID" value="GIL31474.1"/>
    <property type="molecule type" value="Genomic_DNA"/>
</dbReference>
<sequence>MLFRSVVEADLDRVAALFEPDPVCWLGGDRFGAELAAGQYRPEWVWIAEDAGTPVASAVWWSRAGEAKPVALDHLWVAGSVGDRVAVAAELLAAAHRAFRATPEFHLRLPVGWRDQPDAVAAFTWRRQAAARAGLVEELERLQYRWAPESGLPPAGERLVFRPEPDDEAFLDVFRRVAVGSLDTTSCRHVAALGVDAAAREDLNFYASVPETRGWWRLAYTRDGTLAGFGIPWRNPYGRNVGYLGVLPELRGNGYIDEVLADITRFHAAAGAERISATTDLVNVPMQRAFERGGYRNVEVRFVLSAPVGAA</sequence>
<feature type="domain" description="N-acetyltransferase" evidence="1">
    <location>
        <begin position="177"/>
        <end position="311"/>
    </location>
</feature>
<name>A0A8J4AIP9_9ACTN</name>
<proteinExistence type="predicted"/>
<evidence type="ECO:0000259" key="1">
    <source>
        <dbReference type="PROSITE" id="PS51186"/>
    </source>
</evidence>
<protein>
    <submittedName>
        <fullName evidence="2">N-acetyltransferase</fullName>
    </submittedName>
</protein>
<reference evidence="3" key="1">
    <citation type="journal article" date="2021" name="Int. J. Syst. Evol. Microbiol.">
        <title>Actinocatenispora comari sp. nov., an endophytic actinomycete isolated from aerial parts of Comarum salesowianum.</title>
        <authorList>
            <person name="Oyunbileg N."/>
            <person name="Iizaka Y."/>
            <person name="Hamada M."/>
            <person name="Davaapurev B.O."/>
            <person name="Fukumoto A."/>
            <person name="Tsetseg B."/>
            <person name="Kato F."/>
            <person name="Tamura T."/>
            <person name="Batkhuu J."/>
            <person name="Anzai Y."/>
        </authorList>
    </citation>
    <scope>NUCLEOTIDE SEQUENCE [LARGE SCALE GENOMIC DNA]</scope>
    <source>
        <strain evidence="3">NUM-2625</strain>
    </source>
</reference>
<dbReference type="InterPro" id="IPR000182">
    <property type="entry name" value="GNAT_dom"/>
</dbReference>
<dbReference type="InterPro" id="IPR016181">
    <property type="entry name" value="Acyl_CoA_acyltransferase"/>
</dbReference>
<evidence type="ECO:0000313" key="3">
    <source>
        <dbReference type="Proteomes" id="UP000614996"/>
    </source>
</evidence>
<dbReference type="GO" id="GO:0016747">
    <property type="term" value="F:acyltransferase activity, transferring groups other than amino-acyl groups"/>
    <property type="evidence" value="ECO:0007669"/>
    <property type="project" value="InterPro"/>
</dbReference>
<dbReference type="SUPFAM" id="SSF55729">
    <property type="entry name" value="Acyl-CoA N-acyltransferases (Nat)"/>
    <property type="match status" value="1"/>
</dbReference>
<gene>
    <name evidence="2" type="ORF">NUM_67280</name>
</gene>
<accession>A0A8J4AIP9</accession>
<dbReference type="Gene3D" id="3.40.630.30">
    <property type="match status" value="1"/>
</dbReference>
<dbReference type="PROSITE" id="PS51186">
    <property type="entry name" value="GNAT"/>
    <property type="match status" value="1"/>
</dbReference>
<organism evidence="2 3">
    <name type="scientific">Actinocatenispora comari</name>
    <dbReference type="NCBI Taxonomy" id="2807577"/>
    <lineage>
        <taxon>Bacteria</taxon>
        <taxon>Bacillati</taxon>
        <taxon>Actinomycetota</taxon>
        <taxon>Actinomycetes</taxon>
        <taxon>Micromonosporales</taxon>
        <taxon>Micromonosporaceae</taxon>
        <taxon>Actinocatenispora</taxon>
    </lineage>
</organism>
<dbReference type="Proteomes" id="UP000614996">
    <property type="component" value="Unassembled WGS sequence"/>
</dbReference>
<keyword evidence="3" id="KW-1185">Reference proteome</keyword>
<evidence type="ECO:0000313" key="2">
    <source>
        <dbReference type="EMBL" id="GIL31474.1"/>
    </source>
</evidence>
<dbReference type="AlphaFoldDB" id="A0A8J4AIP9"/>
<dbReference type="RefSeq" id="WP_207129055.1">
    <property type="nucleotide sequence ID" value="NZ_BOPO01000147.1"/>
</dbReference>